<sequence>MAGRQVLSAGLILRTAAMKHLFIVFAVAATLLTAGCSGTSTTSASQRPTAPAPRTAHPVSYGRQVVLPFGDFINHLAGVTVDSAGDVYPLDLHYGQVWEMAVGAAKPTLLPFTDLKEPFSLAVDNKGNVYVDDGMHFRVLKLPVQ</sequence>
<dbReference type="EMBL" id="MVHE01000009">
    <property type="protein sequence ID" value="ORA22701.1"/>
    <property type="molecule type" value="Genomic_DNA"/>
</dbReference>
<dbReference type="Proteomes" id="UP000192284">
    <property type="component" value="Unassembled WGS sequence"/>
</dbReference>
<proteinExistence type="predicted"/>
<evidence type="ECO:0000313" key="1">
    <source>
        <dbReference type="EMBL" id="ORA22701.1"/>
    </source>
</evidence>
<organism evidence="1 2">
    <name type="scientific">Mycobacterium angelicum</name>
    <dbReference type="NCBI Taxonomy" id="470074"/>
    <lineage>
        <taxon>Bacteria</taxon>
        <taxon>Bacillati</taxon>
        <taxon>Actinomycetota</taxon>
        <taxon>Actinomycetes</taxon>
        <taxon>Mycobacteriales</taxon>
        <taxon>Mycobacteriaceae</taxon>
        <taxon>Mycobacterium</taxon>
    </lineage>
</organism>
<reference evidence="1 2" key="1">
    <citation type="submission" date="2017-02" db="EMBL/GenBank/DDBJ databases">
        <title>The new phylogeny of genus Mycobacterium.</title>
        <authorList>
            <person name="Tortoli E."/>
            <person name="Trovato A."/>
            <person name="Cirillo D.M."/>
        </authorList>
    </citation>
    <scope>NUCLEOTIDE SEQUENCE [LARGE SCALE GENOMIC DNA]</scope>
    <source>
        <strain evidence="1 2">DSM 45057</strain>
    </source>
</reference>
<comment type="caution">
    <text evidence="1">The sequence shown here is derived from an EMBL/GenBank/DDBJ whole genome shotgun (WGS) entry which is preliminary data.</text>
</comment>
<dbReference type="SUPFAM" id="SSF101898">
    <property type="entry name" value="NHL repeat"/>
    <property type="match status" value="1"/>
</dbReference>
<evidence type="ECO:0000313" key="2">
    <source>
        <dbReference type="Proteomes" id="UP000192284"/>
    </source>
</evidence>
<evidence type="ECO:0008006" key="3">
    <source>
        <dbReference type="Google" id="ProtNLM"/>
    </source>
</evidence>
<gene>
    <name evidence="1" type="ORF">BST12_09020</name>
</gene>
<keyword evidence="2" id="KW-1185">Reference proteome</keyword>
<dbReference type="AlphaFoldDB" id="A0A1W9ZY56"/>
<name>A0A1W9ZY56_MYCAN</name>
<dbReference type="Gene3D" id="2.40.10.500">
    <property type="match status" value="1"/>
</dbReference>
<protein>
    <recommendedName>
        <fullName evidence="3">SMP-30/Gluconolactonase/LRE-like region domain-containing protein</fullName>
    </recommendedName>
</protein>
<accession>A0A1W9ZY56</accession>